<evidence type="ECO:0000256" key="6">
    <source>
        <dbReference type="PIRSR" id="PIRSR602401-1"/>
    </source>
</evidence>
<keyword evidence="5 6" id="KW-0408">Iron</keyword>
<dbReference type="STRING" id="4081.A0A3Q7JUA1"/>
<dbReference type="Gramene" id="Solyc12g019623.1.1">
    <property type="protein sequence ID" value="Solyc12g019623.1.1"/>
    <property type="gene ID" value="Solyc12g019623.1"/>
</dbReference>
<evidence type="ECO:0008006" key="10">
    <source>
        <dbReference type="Google" id="ProtNLM"/>
    </source>
</evidence>
<dbReference type="OMA" id="INFHRIH"/>
<evidence type="ECO:0000256" key="5">
    <source>
        <dbReference type="ARBA" id="ARBA00023004"/>
    </source>
</evidence>
<dbReference type="PANTHER" id="PTHR24296">
    <property type="entry name" value="CYTOCHROME P450"/>
    <property type="match status" value="1"/>
</dbReference>
<dbReference type="InParanoid" id="A0A3Q7JUA1"/>
<sequence>MDFVVFCLSFVIISVLLFLNEHGDSTLKQLMNFDRIHDHMTSLAAKYKTYRLESLFRREIYTSDPIEYILKTNFDNYGKVCFRILLWRWYFRRMDGDKCKEQRKLSSPDFSKRVLRDVNSIVFRRNAAKLANIMNETANSNNTVDIQSSMDSLFQVALAFGIELESVCRSNKEGSNRFIRALDEVSELSFWRYIDLFMKIKKFLNIGSEAKFKRSRKEENILSRFWHYSTTNPKYLRDILVNFMGIGKDTTGTTLVWFIWSLCKHPQVQEKVAQVIKDATKSNIGTTISDLASHLNEEAMYKMHYLQTVLSETLRLYPCIPLNVLLLPDGYNVNKGDMVAYQPYAMGMMKYIWGDDTREFKPEYTYAGPRICIGKEFAYRQMKITAAVLLRVFIFKLTDELRTVIYKTMIQLHISGGLHVRAMQRIDQN</sequence>
<evidence type="ECO:0000256" key="1">
    <source>
        <dbReference type="ARBA" id="ARBA00001971"/>
    </source>
</evidence>
<name>A0A3Q7JUA1_SOLLC</name>
<keyword evidence="3 6" id="KW-0479">Metal-binding</keyword>
<dbReference type="GO" id="GO:0005506">
    <property type="term" value="F:iron ion binding"/>
    <property type="evidence" value="ECO:0007669"/>
    <property type="project" value="InterPro"/>
</dbReference>
<evidence type="ECO:0000256" key="7">
    <source>
        <dbReference type="SAM" id="SignalP"/>
    </source>
</evidence>
<evidence type="ECO:0000313" key="8">
    <source>
        <dbReference type="EnsemblPlants" id="Solyc12g019623.1.1"/>
    </source>
</evidence>
<comment type="similarity">
    <text evidence="2">Belongs to the cytochrome P450 family.</text>
</comment>
<dbReference type="SUPFAM" id="SSF48264">
    <property type="entry name" value="Cytochrome P450"/>
    <property type="match status" value="1"/>
</dbReference>
<dbReference type="InterPro" id="IPR036396">
    <property type="entry name" value="Cyt_P450_sf"/>
</dbReference>
<keyword evidence="4" id="KW-0560">Oxidoreductase</keyword>
<feature type="signal peptide" evidence="7">
    <location>
        <begin position="1"/>
        <end position="25"/>
    </location>
</feature>
<dbReference type="EnsemblPlants" id="Solyc12g019623.1.1">
    <property type="protein sequence ID" value="Solyc12g019623.1.1"/>
    <property type="gene ID" value="Solyc12g019623.1"/>
</dbReference>
<evidence type="ECO:0000256" key="3">
    <source>
        <dbReference type="ARBA" id="ARBA00022723"/>
    </source>
</evidence>
<evidence type="ECO:0000256" key="2">
    <source>
        <dbReference type="ARBA" id="ARBA00010617"/>
    </source>
</evidence>
<keyword evidence="9" id="KW-1185">Reference proteome</keyword>
<keyword evidence="7" id="KW-0732">Signal</keyword>
<dbReference type="GO" id="GO:0020037">
    <property type="term" value="F:heme binding"/>
    <property type="evidence" value="ECO:0007669"/>
    <property type="project" value="InterPro"/>
</dbReference>
<evidence type="ECO:0000256" key="4">
    <source>
        <dbReference type="ARBA" id="ARBA00023002"/>
    </source>
</evidence>
<keyword evidence="6" id="KW-0349">Heme</keyword>
<organism evidence="8">
    <name type="scientific">Solanum lycopersicum</name>
    <name type="common">Tomato</name>
    <name type="synonym">Lycopersicon esculentum</name>
    <dbReference type="NCBI Taxonomy" id="4081"/>
    <lineage>
        <taxon>Eukaryota</taxon>
        <taxon>Viridiplantae</taxon>
        <taxon>Streptophyta</taxon>
        <taxon>Embryophyta</taxon>
        <taxon>Tracheophyta</taxon>
        <taxon>Spermatophyta</taxon>
        <taxon>Magnoliopsida</taxon>
        <taxon>eudicotyledons</taxon>
        <taxon>Gunneridae</taxon>
        <taxon>Pentapetalae</taxon>
        <taxon>asterids</taxon>
        <taxon>lamiids</taxon>
        <taxon>Solanales</taxon>
        <taxon>Solanaceae</taxon>
        <taxon>Solanoideae</taxon>
        <taxon>Solaneae</taxon>
        <taxon>Solanum</taxon>
        <taxon>Solanum subgen. Lycopersicon</taxon>
    </lineage>
</organism>
<proteinExistence type="inferred from homology"/>
<comment type="cofactor">
    <cofactor evidence="1 6">
        <name>heme</name>
        <dbReference type="ChEBI" id="CHEBI:30413"/>
    </cofactor>
</comment>
<feature type="binding site" description="axial binding residue" evidence="6">
    <location>
        <position position="372"/>
    </location>
    <ligand>
        <name>heme</name>
        <dbReference type="ChEBI" id="CHEBI:30413"/>
    </ligand>
    <ligandPart>
        <name>Fe</name>
        <dbReference type="ChEBI" id="CHEBI:18248"/>
    </ligandPart>
</feature>
<dbReference type="PRINTS" id="PR00463">
    <property type="entry name" value="EP450I"/>
</dbReference>
<dbReference type="PRINTS" id="PR00385">
    <property type="entry name" value="P450"/>
</dbReference>
<reference evidence="8" key="2">
    <citation type="submission" date="2019-01" db="UniProtKB">
        <authorList>
            <consortium name="EnsemblPlants"/>
        </authorList>
    </citation>
    <scope>IDENTIFICATION</scope>
    <source>
        <strain evidence="8">cv. Heinz 1706</strain>
    </source>
</reference>
<dbReference type="AlphaFoldDB" id="A0A3Q7JUA1"/>
<dbReference type="GO" id="GO:0016705">
    <property type="term" value="F:oxidoreductase activity, acting on paired donors, with incorporation or reduction of molecular oxygen"/>
    <property type="evidence" value="ECO:0007669"/>
    <property type="project" value="InterPro"/>
</dbReference>
<evidence type="ECO:0000313" key="9">
    <source>
        <dbReference type="Proteomes" id="UP000004994"/>
    </source>
</evidence>
<protein>
    <recommendedName>
        <fullName evidence="10">Cytochrome P450</fullName>
    </recommendedName>
</protein>
<dbReference type="InterPro" id="IPR002401">
    <property type="entry name" value="Cyt_P450_E_grp-I"/>
</dbReference>
<dbReference type="InterPro" id="IPR001128">
    <property type="entry name" value="Cyt_P450"/>
</dbReference>
<dbReference type="Gene3D" id="1.10.630.10">
    <property type="entry name" value="Cytochrome P450"/>
    <property type="match status" value="1"/>
</dbReference>
<accession>A0A3Q7JUA1</accession>
<reference evidence="8" key="1">
    <citation type="journal article" date="2012" name="Nature">
        <title>The tomato genome sequence provides insights into fleshy fruit evolution.</title>
        <authorList>
            <consortium name="Tomato Genome Consortium"/>
        </authorList>
    </citation>
    <scope>NUCLEOTIDE SEQUENCE [LARGE SCALE GENOMIC DNA]</scope>
    <source>
        <strain evidence="8">cv. Heinz 1706</strain>
    </source>
</reference>
<dbReference type="GO" id="GO:0004497">
    <property type="term" value="F:monooxygenase activity"/>
    <property type="evidence" value="ECO:0007669"/>
    <property type="project" value="InterPro"/>
</dbReference>
<feature type="chain" id="PRO_5018644635" description="Cytochrome P450" evidence="7">
    <location>
        <begin position="26"/>
        <end position="429"/>
    </location>
</feature>
<dbReference type="Pfam" id="PF00067">
    <property type="entry name" value="p450"/>
    <property type="match status" value="1"/>
</dbReference>
<dbReference type="Proteomes" id="UP000004994">
    <property type="component" value="Chromosome 12"/>
</dbReference>